<dbReference type="EMBL" id="JH005011">
    <property type="protein sequence ID" value="EGW15015.1"/>
    <property type="molecule type" value="Genomic_DNA"/>
</dbReference>
<reference evidence="2" key="1">
    <citation type="journal article" date="2011" name="Nat. Biotechnol.">
        <title>The genomic sequence of the Chinese hamster ovary (CHO)-K1 cell line.</title>
        <authorList>
            <person name="Xu X."/>
            <person name="Nagarajan H."/>
            <person name="Lewis N.E."/>
            <person name="Pan S."/>
            <person name="Cai Z."/>
            <person name="Liu X."/>
            <person name="Chen W."/>
            <person name="Xie M."/>
            <person name="Wang W."/>
            <person name="Hammond S."/>
            <person name="Andersen M.R."/>
            <person name="Neff N."/>
            <person name="Passarelli B."/>
            <person name="Koh W."/>
            <person name="Fan H.C."/>
            <person name="Wang J."/>
            <person name="Gui Y."/>
            <person name="Lee K.H."/>
            <person name="Betenbaugh M.J."/>
            <person name="Quake S.R."/>
            <person name="Famili I."/>
            <person name="Palsson B.O."/>
            <person name="Wang J."/>
        </authorList>
    </citation>
    <scope>NUCLEOTIDE SEQUENCE [LARGE SCALE GENOMIC DNA]</scope>
    <source>
        <strain evidence="2">CHO K1 cell line</strain>
    </source>
</reference>
<evidence type="ECO:0000313" key="1">
    <source>
        <dbReference type="EMBL" id="EGW15015.1"/>
    </source>
</evidence>
<sequence length="51" mass="5609">MQVLGSRNNLSLVEKLASGENTWMQLTLFQDYGLGQALLVRDSGVLKLSLT</sequence>
<accession>G3IMS0</accession>
<gene>
    <name evidence="1" type="ORF">I79_025215</name>
</gene>
<protein>
    <submittedName>
        <fullName evidence="1">Uncharacterized protein</fullName>
    </submittedName>
</protein>
<dbReference type="Proteomes" id="UP000001075">
    <property type="component" value="Unassembled WGS sequence"/>
</dbReference>
<organism evidence="1 2">
    <name type="scientific">Cricetulus griseus</name>
    <name type="common">Chinese hamster</name>
    <name type="synonym">Cricetulus barabensis griseus</name>
    <dbReference type="NCBI Taxonomy" id="10029"/>
    <lineage>
        <taxon>Eukaryota</taxon>
        <taxon>Metazoa</taxon>
        <taxon>Chordata</taxon>
        <taxon>Craniata</taxon>
        <taxon>Vertebrata</taxon>
        <taxon>Euteleostomi</taxon>
        <taxon>Mammalia</taxon>
        <taxon>Eutheria</taxon>
        <taxon>Euarchontoglires</taxon>
        <taxon>Glires</taxon>
        <taxon>Rodentia</taxon>
        <taxon>Myomorpha</taxon>
        <taxon>Muroidea</taxon>
        <taxon>Cricetidae</taxon>
        <taxon>Cricetinae</taxon>
        <taxon>Cricetulus</taxon>
    </lineage>
</organism>
<evidence type="ECO:0000313" key="2">
    <source>
        <dbReference type="Proteomes" id="UP000001075"/>
    </source>
</evidence>
<name>G3IMS0_CRIGR</name>
<dbReference type="AlphaFoldDB" id="G3IMS0"/>
<dbReference type="InParanoid" id="G3IMS0"/>
<proteinExistence type="predicted"/>